<evidence type="ECO:0000313" key="2">
    <source>
        <dbReference type="EMBL" id="ODM11565.1"/>
    </source>
</evidence>
<keyword evidence="1" id="KW-0732">Signal</keyword>
<evidence type="ECO:0000256" key="1">
    <source>
        <dbReference type="SAM" id="SignalP"/>
    </source>
</evidence>
<reference evidence="2 3" key="1">
    <citation type="submission" date="2016-07" db="EMBL/GenBank/DDBJ databases">
        <title>Characterization of isolates of Eisenbergiella tayi derived from blood cultures, using whole genome sequencing.</title>
        <authorList>
            <person name="Burdz T."/>
            <person name="Wiebe D."/>
            <person name="Huynh C."/>
            <person name="Bernard K."/>
        </authorList>
    </citation>
    <scope>NUCLEOTIDE SEQUENCE [LARGE SCALE GENOMIC DNA]</scope>
    <source>
        <strain evidence="2 3">NML 120489</strain>
    </source>
</reference>
<organism evidence="2 3">
    <name type="scientific">Eisenbergiella tayi</name>
    <dbReference type="NCBI Taxonomy" id="1432052"/>
    <lineage>
        <taxon>Bacteria</taxon>
        <taxon>Bacillati</taxon>
        <taxon>Bacillota</taxon>
        <taxon>Clostridia</taxon>
        <taxon>Lachnospirales</taxon>
        <taxon>Lachnospiraceae</taxon>
        <taxon>Eisenbergiella</taxon>
    </lineage>
</organism>
<evidence type="ECO:0008006" key="4">
    <source>
        <dbReference type="Google" id="ProtNLM"/>
    </source>
</evidence>
<name>A0A1E3AS73_9FIRM</name>
<dbReference type="EMBL" id="MCGI01000002">
    <property type="protein sequence ID" value="ODM11565.1"/>
    <property type="molecule type" value="Genomic_DNA"/>
</dbReference>
<accession>A0A1E3AS73</accession>
<feature type="chain" id="PRO_5009123112" description="Transglutaminase-like domain-containing protein" evidence="1">
    <location>
        <begin position="31"/>
        <end position="242"/>
    </location>
</feature>
<proteinExistence type="predicted"/>
<gene>
    <name evidence="2" type="ORF">BEH84_02180</name>
</gene>
<comment type="caution">
    <text evidence="2">The sequence shown here is derived from an EMBL/GenBank/DDBJ whole genome shotgun (WGS) entry which is preliminary data.</text>
</comment>
<protein>
    <recommendedName>
        <fullName evidence="4">Transglutaminase-like domain-containing protein</fullName>
    </recommendedName>
</protein>
<dbReference type="AlphaFoldDB" id="A0A1E3AS73"/>
<evidence type="ECO:0000313" key="3">
    <source>
        <dbReference type="Proteomes" id="UP000095003"/>
    </source>
</evidence>
<sequence>MKSMKKVLFVLSVFCTVFLLSAAAEIPVNAAGLFDPIYYAAAYPDVAAAVGTDAAALLNHYLLYGKNEGRLPNASAEPGAEIEVFNEENLNQTKGFEPVPMAKLANLSSLRKKATDGELAQAYNAALAVATPLAGLPREEQLIGIAKSLRAMVDGGMVYSMSAPHYNDPYGYFILHTASCAGCTRATGLCLNILGIPYEHVNENQYSHQWCRVNVNGTYWICDAYGLYCGPEPAPYTHPYLQ</sequence>
<feature type="signal peptide" evidence="1">
    <location>
        <begin position="1"/>
        <end position="30"/>
    </location>
</feature>
<dbReference type="Proteomes" id="UP000095003">
    <property type="component" value="Unassembled WGS sequence"/>
</dbReference>